<dbReference type="SUPFAM" id="SSF53448">
    <property type="entry name" value="Nucleotide-diphospho-sugar transferases"/>
    <property type="match status" value="1"/>
</dbReference>
<sequence>MLDHGDWIYALQALRQLAKAIANVPQQRNQRQIQEINTGILIAGGADLKRWLAKLTNNNAQGEYYITDIIAMAHQEGHQIVAVHPQRLSEVEGVNNRLQLARGARLPCGAGRKAAAGGRDAARSGAFRSARYAAARARCRDRY</sequence>
<dbReference type="InterPro" id="IPR050065">
    <property type="entry name" value="GlmU-like"/>
</dbReference>
<comment type="catalytic activity">
    <reaction evidence="5">
        <text>N-acetyl-alpha-D-glucosamine 1-phosphate + UTP + H(+) = UDP-N-acetyl-alpha-D-glucosamine + diphosphate</text>
        <dbReference type="Rhea" id="RHEA:13509"/>
        <dbReference type="ChEBI" id="CHEBI:15378"/>
        <dbReference type="ChEBI" id="CHEBI:33019"/>
        <dbReference type="ChEBI" id="CHEBI:46398"/>
        <dbReference type="ChEBI" id="CHEBI:57705"/>
        <dbReference type="ChEBI" id="CHEBI:57776"/>
        <dbReference type="EC" id="2.7.7.23"/>
    </reaction>
</comment>
<evidence type="ECO:0000256" key="5">
    <source>
        <dbReference type="ARBA" id="ARBA00048493"/>
    </source>
</evidence>
<dbReference type="EMBL" id="BNFF01000001">
    <property type="protein sequence ID" value="GHK55476.1"/>
    <property type="molecule type" value="Genomic_DNA"/>
</dbReference>
<keyword evidence="3" id="KW-0012">Acyltransferase</keyword>
<proteinExistence type="predicted"/>
<accession>A0A919HVF0</accession>
<dbReference type="Proteomes" id="UP000655094">
    <property type="component" value="Unassembled WGS sequence"/>
</dbReference>
<dbReference type="InterPro" id="IPR029044">
    <property type="entry name" value="Nucleotide-diphossugar_trans"/>
</dbReference>
<dbReference type="PANTHER" id="PTHR43584:SF3">
    <property type="entry name" value="BIFUNCTIONAL PROTEIN GLMU"/>
    <property type="match status" value="1"/>
</dbReference>
<dbReference type="Gene3D" id="3.90.550.10">
    <property type="entry name" value="Spore Coat Polysaccharide Biosynthesis Protein SpsA, Chain A"/>
    <property type="match status" value="1"/>
</dbReference>
<evidence type="ECO:0000313" key="8">
    <source>
        <dbReference type="Proteomes" id="UP000655094"/>
    </source>
</evidence>
<comment type="caution">
    <text evidence="7">The sequence shown here is derived from an EMBL/GenBank/DDBJ whole genome shotgun (WGS) entry which is preliminary data.</text>
</comment>
<comment type="function">
    <text evidence="6">Catalyzes the last two sequential reactions in the de novo biosynthetic pathway for UDP-N-acetylglucosamine (UDP-GlcNAc). The C-terminal domain catalyzes the transfer of acetyl group from acetyl coenzyme A to glucosamine-1-phosphate (GlcN-1-P) to produce N-acetylglucosamine-1-phosphate (GlcNAc-1-P), which is converted into UDP-GlcNAc by the transfer of uridine 5-monophosphate (from uridine 5-triphosphate), a reaction catalyzed by the N-terminal domain.</text>
</comment>
<keyword evidence="2" id="KW-0548">Nucleotidyltransferase</keyword>
<reference evidence="7" key="1">
    <citation type="submission" date="2020-10" db="EMBL/GenBank/DDBJ databases">
        <title>Genome Sequence of ESBL Producing Zambian Clinical Strains.</title>
        <authorList>
            <person name="Shawa M."/>
            <person name="Furuta Y."/>
            <person name="Simbotwe M."/>
            <person name="Mulenga E."/>
            <person name="Mubanga M."/>
            <person name="Mulenga G."/>
            <person name="Kaile C."/>
            <person name="Zorigt T."/>
            <person name="Hang'ombe B."/>
            <person name="Higashi H."/>
        </authorList>
    </citation>
    <scope>NUCLEOTIDE SEQUENCE</scope>
    <source>
        <strain evidence="7">Zam_UTH_09</strain>
    </source>
</reference>
<gene>
    <name evidence="7" type="ORF">KPZU09_52120</name>
</gene>
<name>A0A919HVF0_KLEPN</name>
<protein>
    <submittedName>
        <fullName evidence="7">Uncharacterized protein</fullName>
    </submittedName>
</protein>
<organism evidence="7 8">
    <name type="scientific">Klebsiella pneumoniae</name>
    <dbReference type="NCBI Taxonomy" id="573"/>
    <lineage>
        <taxon>Bacteria</taxon>
        <taxon>Pseudomonadati</taxon>
        <taxon>Pseudomonadota</taxon>
        <taxon>Gammaproteobacteria</taxon>
        <taxon>Enterobacterales</taxon>
        <taxon>Enterobacteriaceae</taxon>
        <taxon>Klebsiella/Raoultella group</taxon>
        <taxon>Klebsiella</taxon>
        <taxon>Klebsiella pneumoniae complex</taxon>
    </lineage>
</organism>
<evidence type="ECO:0000256" key="2">
    <source>
        <dbReference type="ARBA" id="ARBA00022695"/>
    </source>
</evidence>
<keyword evidence="1" id="KW-0808">Transferase</keyword>
<evidence type="ECO:0000256" key="6">
    <source>
        <dbReference type="ARBA" id="ARBA00049628"/>
    </source>
</evidence>
<dbReference type="PANTHER" id="PTHR43584">
    <property type="entry name" value="NUCLEOTIDYL TRANSFERASE"/>
    <property type="match status" value="1"/>
</dbReference>
<evidence type="ECO:0000256" key="4">
    <source>
        <dbReference type="ARBA" id="ARBA00048247"/>
    </source>
</evidence>
<dbReference type="GO" id="GO:0019134">
    <property type="term" value="F:glucosamine-1-phosphate N-acetyltransferase activity"/>
    <property type="evidence" value="ECO:0007669"/>
    <property type="project" value="UniProtKB-EC"/>
</dbReference>
<evidence type="ECO:0000313" key="7">
    <source>
        <dbReference type="EMBL" id="GHK55476.1"/>
    </source>
</evidence>
<comment type="catalytic activity">
    <reaction evidence="4">
        <text>alpha-D-glucosamine 1-phosphate + acetyl-CoA = N-acetyl-alpha-D-glucosamine 1-phosphate + CoA + H(+)</text>
        <dbReference type="Rhea" id="RHEA:13725"/>
        <dbReference type="ChEBI" id="CHEBI:15378"/>
        <dbReference type="ChEBI" id="CHEBI:57287"/>
        <dbReference type="ChEBI" id="CHEBI:57288"/>
        <dbReference type="ChEBI" id="CHEBI:57776"/>
        <dbReference type="ChEBI" id="CHEBI:58516"/>
        <dbReference type="EC" id="2.3.1.157"/>
    </reaction>
</comment>
<dbReference type="GO" id="GO:0003977">
    <property type="term" value="F:UDP-N-acetylglucosamine diphosphorylase activity"/>
    <property type="evidence" value="ECO:0007669"/>
    <property type="project" value="UniProtKB-EC"/>
</dbReference>
<dbReference type="AlphaFoldDB" id="A0A919HVF0"/>
<evidence type="ECO:0000256" key="1">
    <source>
        <dbReference type="ARBA" id="ARBA00022679"/>
    </source>
</evidence>
<evidence type="ECO:0000256" key="3">
    <source>
        <dbReference type="ARBA" id="ARBA00023315"/>
    </source>
</evidence>